<evidence type="ECO:0000313" key="2">
    <source>
        <dbReference type="Proteomes" id="UP000681722"/>
    </source>
</evidence>
<dbReference type="Proteomes" id="UP000681722">
    <property type="component" value="Unassembled WGS sequence"/>
</dbReference>
<sequence>VAVHLVEMFCMYGAPCILQSDNGREFVNEIVEEVKELWP</sequence>
<dbReference type="GO" id="GO:0003676">
    <property type="term" value="F:nucleic acid binding"/>
    <property type="evidence" value="ECO:0007669"/>
    <property type="project" value="InterPro"/>
</dbReference>
<evidence type="ECO:0008006" key="3">
    <source>
        <dbReference type="Google" id="ProtNLM"/>
    </source>
</evidence>
<dbReference type="InterPro" id="IPR012337">
    <property type="entry name" value="RNaseH-like_sf"/>
</dbReference>
<proteinExistence type="predicted"/>
<dbReference type="Gene3D" id="3.30.420.10">
    <property type="entry name" value="Ribonuclease H-like superfamily/Ribonuclease H"/>
    <property type="match status" value="1"/>
</dbReference>
<accession>A0A8S2RFG3</accession>
<evidence type="ECO:0000313" key="1">
    <source>
        <dbReference type="EMBL" id="CAF4164031.1"/>
    </source>
</evidence>
<dbReference type="OrthoDB" id="428480at2759"/>
<feature type="non-terminal residue" evidence="1">
    <location>
        <position position="1"/>
    </location>
</feature>
<dbReference type="AlphaFoldDB" id="A0A8S2RFG3"/>
<dbReference type="EMBL" id="CAJOBC010046867">
    <property type="protein sequence ID" value="CAF4164031.1"/>
    <property type="molecule type" value="Genomic_DNA"/>
</dbReference>
<reference evidence="1" key="1">
    <citation type="submission" date="2021-02" db="EMBL/GenBank/DDBJ databases">
        <authorList>
            <person name="Nowell W R."/>
        </authorList>
    </citation>
    <scope>NUCLEOTIDE SEQUENCE</scope>
</reference>
<dbReference type="InterPro" id="IPR036397">
    <property type="entry name" value="RNaseH_sf"/>
</dbReference>
<organism evidence="1 2">
    <name type="scientific">Didymodactylos carnosus</name>
    <dbReference type="NCBI Taxonomy" id="1234261"/>
    <lineage>
        <taxon>Eukaryota</taxon>
        <taxon>Metazoa</taxon>
        <taxon>Spiralia</taxon>
        <taxon>Gnathifera</taxon>
        <taxon>Rotifera</taxon>
        <taxon>Eurotatoria</taxon>
        <taxon>Bdelloidea</taxon>
        <taxon>Philodinida</taxon>
        <taxon>Philodinidae</taxon>
        <taxon>Didymodactylos</taxon>
    </lineage>
</organism>
<dbReference type="SUPFAM" id="SSF53098">
    <property type="entry name" value="Ribonuclease H-like"/>
    <property type="match status" value="1"/>
</dbReference>
<feature type="non-terminal residue" evidence="1">
    <location>
        <position position="39"/>
    </location>
</feature>
<comment type="caution">
    <text evidence="1">The sequence shown here is derived from an EMBL/GenBank/DDBJ whole genome shotgun (WGS) entry which is preliminary data.</text>
</comment>
<gene>
    <name evidence="1" type="ORF">SRO942_LOCUS29977</name>
</gene>
<protein>
    <recommendedName>
        <fullName evidence="3">SCAN domain-containing protein 3</fullName>
    </recommendedName>
</protein>
<name>A0A8S2RFG3_9BILA</name>